<dbReference type="GeneID" id="135323502"/>
<keyword evidence="1 5" id="KW-0479">Metal-binding</keyword>
<dbReference type="PANTHER" id="PTHR15933">
    <property type="entry name" value="PROTEIN CBG16327"/>
    <property type="match status" value="1"/>
</dbReference>
<dbReference type="GO" id="GO:0005737">
    <property type="term" value="C:cytoplasm"/>
    <property type="evidence" value="ECO:0007669"/>
    <property type="project" value="TreeGrafter"/>
</dbReference>
<evidence type="ECO:0000256" key="1">
    <source>
        <dbReference type="ARBA" id="ARBA00022723"/>
    </source>
</evidence>
<gene>
    <name evidence="9" type="primary">FBXO40</name>
</gene>
<reference evidence="9" key="2">
    <citation type="submission" date="2025-09" db="UniProtKB">
        <authorList>
            <consortium name="Ensembl"/>
        </authorList>
    </citation>
    <scope>IDENTIFICATION</scope>
</reference>
<dbReference type="AlphaFoldDB" id="A0A8C4KJI7"/>
<feature type="region of interest" description="Disordered" evidence="6">
    <location>
        <begin position="238"/>
        <end position="281"/>
    </location>
</feature>
<dbReference type="Ensembl" id="ENSDNVT00000027612.1">
    <property type="protein sequence ID" value="ENSDNVP00000022894.1"/>
    <property type="gene ID" value="ENSDNVG00000015923.1"/>
</dbReference>
<evidence type="ECO:0000313" key="9">
    <source>
        <dbReference type="Ensembl" id="ENSDNVP00000022894.1"/>
    </source>
</evidence>
<dbReference type="KEGG" id="dne:112985923"/>
<evidence type="ECO:0000256" key="6">
    <source>
        <dbReference type="SAM" id="MobiDB-lite"/>
    </source>
</evidence>
<dbReference type="SUPFAM" id="SSF49599">
    <property type="entry name" value="TRAF domain-like"/>
    <property type="match status" value="1"/>
</dbReference>
<protein>
    <submittedName>
        <fullName evidence="9">F-box only protein 40-like</fullName>
    </submittedName>
</protein>
<dbReference type="Pfam" id="PF15966">
    <property type="entry name" value="F-box_4"/>
    <property type="match status" value="1"/>
</dbReference>
<dbReference type="Gene3D" id="3.30.40.150">
    <property type="entry name" value="TRAF-like zinc-finger, N-terminal subdomain"/>
    <property type="match status" value="1"/>
</dbReference>
<dbReference type="InterPro" id="IPR036047">
    <property type="entry name" value="F-box-like_dom_sf"/>
</dbReference>
<feature type="compositionally biased region" description="Basic and acidic residues" evidence="6">
    <location>
        <begin position="253"/>
        <end position="271"/>
    </location>
</feature>
<evidence type="ECO:0000256" key="5">
    <source>
        <dbReference type="PROSITE-ProRule" id="PRU00207"/>
    </source>
</evidence>
<dbReference type="SUPFAM" id="SSF81383">
    <property type="entry name" value="F-box domain"/>
    <property type="match status" value="1"/>
</dbReference>
<dbReference type="Gene3D" id="1.20.1280.50">
    <property type="match status" value="1"/>
</dbReference>
<keyword evidence="3" id="KW-0833">Ubl conjugation pathway</keyword>
<dbReference type="InterPro" id="IPR031890">
    <property type="entry name" value="Fbxo30/Fbxo40"/>
</dbReference>
<feature type="zinc finger region" description="TRAF-type" evidence="5">
    <location>
        <begin position="56"/>
        <end position="98"/>
    </location>
</feature>
<evidence type="ECO:0000256" key="4">
    <source>
        <dbReference type="ARBA" id="ARBA00022833"/>
    </source>
</evidence>
<proteinExistence type="predicted"/>
<keyword evidence="4 5" id="KW-0862">Zinc</keyword>
<accession>A0A8C4KJI7</accession>
<feature type="region of interest" description="Disordered" evidence="6">
    <location>
        <begin position="164"/>
        <end position="203"/>
    </location>
</feature>
<dbReference type="Proteomes" id="UP000694423">
    <property type="component" value="Unplaced"/>
</dbReference>
<dbReference type="PANTHER" id="PTHR15933:SF1">
    <property type="entry name" value="F-BOX ONLY PROTEIN 40"/>
    <property type="match status" value="1"/>
</dbReference>
<evidence type="ECO:0000259" key="7">
    <source>
        <dbReference type="PROSITE" id="PS50145"/>
    </source>
</evidence>
<evidence type="ECO:0000256" key="2">
    <source>
        <dbReference type="ARBA" id="ARBA00022771"/>
    </source>
</evidence>
<dbReference type="InterPro" id="IPR001293">
    <property type="entry name" value="Znf_TRAF"/>
</dbReference>
<name>A0A8C4KJI7_DRONO</name>
<feature type="compositionally biased region" description="Basic and acidic residues" evidence="6">
    <location>
        <begin position="191"/>
        <end position="203"/>
    </location>
</feature>
<dbReference type="GO" id="GO:0061630">
    <property type="term" value="F:ubiquitin protein ligase activity"/>
    <property type="evidence" value="ECO:0007669"/>
    <property type="project" value="InterPro"/>
</dbReference>
<evidence type="ECO:0000313" key="10">
    <source>
        <dbReference type="Proteomes" id="UP000694423"/>
    </source>
</evidence>
<dbReference type="CDD" id="cd22175">
    <property type="entry name" value="F-box_FBXO40"/>
    <property type="match status" value="1"/>
</dbReference>
<dbReference type="OrthoDB" id="5918172at2759"/>
<dbReference type="Pfam" id="PF15965">
    <property type="entry name" value="zf-TRAF_2"/>
    <property type="match status" value="1"/>
</dbReference>
<feature type="domain" description="F-box" evidence="8">
    <location>
        <begin position="567"/>
        <end position="621"/>
    </location>
</feature>
<reference evidence="9" key="1">
    <citation type="submission" date="2025-08" db="UniProtKB">
        <authorList>
            <consortium name="Ensembl"/>
        </authorList>
    </citation>
    <scope>IDENTIFICATION</scope>
</reference>
<dbReference type="GO" id="GO:0008270">
    <property type="term" value="F:zinc ion binding"/>
    <property type="evidence" value="ECO:0007669"/>
    <property type="project" value="UniProtKB-KW"/>
</dbReference>
<dbReference type="CTD" id="51725"/>
<evidence type="ECO:0000256" key="3">
    <source>
        <dbReference type="ARBA" id="ARBA00022786"/>
    </source>
</evidence>
<evidence type="ECO:0000259" key="8">
    <source>
        <dbReference type="PROSITE" id="PS50181"/>
    </source>
</evidence>
<feature type="domain" description="TRAF-type" evidence="7">
    <location>
        <begin position="56"/>
        <end position="98"/>
    </location>
</feature>
<dbReference type="InterPro" id="IPR001810">
    <property type="entry name" value="F-box_dom"/>
</dbReference>
<keyword evidence="10" id="KW-1185">Reference proteome</keyword>
<keyword evidence="2 5" id="KW-0863">Zinc-finger</keyword>
<dbReference type="RefSeq" id="XP_025960679.1">
    <property type="nucleotide sequence ID" value="XM_026104894.2"/>
</dbReference>
<organism evidence="9 10">
    <name type="scientific">Dromaius novaehollandiae</name>
    <name type="common">Emu</name>
    <dbReference type="NCBI Taxonomy" id="8790"/>
    <lineage>
        <taxon>Eukaryota</taxon>
        <taxon>Metazoa</taxon>
        <taxon>Chordata</taxon>
        <taxon>Craniata</taxon>
        <taxon>Vertebrata</taxon>
        <taxon>Euteleostomi</taxon>
        <taxon>Archelosauria</taxon>
        <taxon>Archosauria</taxon>
        <taxon>Dinosauria</taxon>
        <taxon>Saurischia</taxon>
        <taxon>Theropoda</taxon>
        <taxon>Coelurosauria</taxon>
        <taxon>Aves</taxon>
        <taxon>Palaeognathae</taxon>
        <taxon>Casuariiformes</taxon>
        <taxon>Dromaiidae</taxon>
        <taxon>Dromaius</taxon>
    </lineage>
</organism>
<dbReference type="PROSITE" id="PS50181">
    <property type="entry name" value="FBOX"/>
    <property type="match status" value="1"/>
</dbReference>
<dbReference type="PROSITE" id="PS50145">
    <property type="entry name" value="ZF_TRAF"/>
    <property type="match status" value="1"/>
</dbReference>
<sequence length="700" mass="79123">MIKHRVQKTPPGQHKHCERCFSRHCRAPIEPSISCMVISCHLHCGATFHMCKEEEHQLLCPLEQVSCLNSAYGCPFSMARFKLAKHLQVCPASVVCCSMEWNRWPNVDSDTTLHENIMKETLNEDCLDTALALRDQKILFRTLKMAELFPEWREKYEVEELMDEATGEEEGAVGGLTCGSQEGDDQSSELSQHEREQLAKDKEGMDLGGYKTWENIFSKELLACKVTDSAVSAGKKMEEASKKTASAPCADTSAEKAKEVPDAEEAKDQKTEQVSPNTEMTGLAPWQEGVLERLKKEVGVADYNMYLVHHGGMLIRFGQLAACTPKEKDFVYGNLEAQEVKTVYTFKVPVSYCGKRARLGDALGHKMPTSDKLVDTSELGISLEQLPKANIIKTTLLCALEKELKGHEISEARGIDGLFMDFATQTYNFQVEPFSSNAVLADIVDEKSPPELHVELYTECVTRRHNKSSSAFTFTCSHFFRRDEFPSHFKNVHADIQSCLDGWFQHRCPLAYLGCTYVQSHFRPTGHKAKVIYSQPLKTFAIKPEVDTVLAESGTCNSSVANRGRNKDSLSSLPVEVLKYIAGFLDSFSLSQLSQVSVLMRDICATLLQERGMVLLVWEKKRYSYGGTSWKARRKIWQFSSLFSTVNKWQFNDAMSMSEHLKNCPFYDVEHKKDPVLLTSMCEPQEQIQKTLVSTFKRRF</sequence>
<dbReference type="InterPro" id="IPR043013">
    <property type="entry name" value="Znf_TRAF_N"/>
</dbReference>